<gene>
    <name evidence="1" type="ORF">AMOR_42030</name>
</gene>
<accession>A0ABM7X0F9</accession>
<sequence>MEAQETEGLGRFAREHHVHYEVEPEEVVERDRREVVGFEVRLFATHGESKLEAPACPRCVELLRELRSFAEQLVASGDAASRAEIVPRPSALYQSTEVPGADEVAVAVRVRCDAAEHRREGVAEDPCLGGLRSRLDSLHVPRR</sequence>
<evidence type="ECO:0000313" key="1">
    <source>
        <dbReference type="EMBL" id="BDG05207.1"/>
    </source>
</evidence>
<proteinExistence type="predicted"/>
<dbReference type="RefSeq" id="WP_248353792.1">
    <property type="nucleotide sequence ID" value="NZ_AP025591.1"/>
</dbReference>
<keyword evidence="2" id="KW-1185">Reference proteome</keyword>
<organism evidence="1 2">
    <name type="scientific">Anaeromyxobacter oryzae</name>
    <dbReference type="NCBI Taxonomy" id="2918170"/>
    <lineage>
        <taxon>Bacteria</taxon>
        <taxon>Pseudomonadati</taxon>
        <taxon>Myxococcota</taxon>
        <taxon>Myxococcia</taxon>
        <taxon>Myxococcales</taxon>
        <taxon>Cystobacterineae</taxon>
        <taxon>Anaeromyxobacteraceae</taxon>
        <taxon>Anaeromyxobacter</taxon>
    </lineage>
</organism>
<reference evidence="2" key="1">
    <citation type="journal article" date="2022" name="Int. J. Syst. Evol. Microbiol.">
        <title>Anaeromyxobacter oryzae sp. nov., Anaeromyxobacter diazotrophicus sp. nov. and Anaeromyxobacter paludicola sp. nov., isolated from paddy soils.</title>
        <authorList>
            <person name="Itoh H."/>
            <person name="Xu Z."/>
            <person name="Mise K."/>
            <person name="Masuda Y."/>
            <person name="Ushijima N."/>
            <person name="Hayakawa C."/>
            <person name="Shiratori Y."/>
            <person name="Senoo K."/>
        </authorList>
    </citation>
    <scope>NUCLEOTIDE SEQUENCE [LARGE SCALE GENOMIC DNA]</scope>
    <source>
        <strain evidence="2">Red232</strain>
    </source>
</reference>
<protein>
    <recommendedName>
        <fullName evidence="3">DUF177 domain-containing protein</fullName>
    </recommendedName>
</protein>
<dbReference type="Proteomes" id="UP001162891">
    <property type="component" value="Chromosome"/>
</dbReference>
<evidence type="ECO:0008006" key="3">
    <source>
        <dbReference type="Google" id="ProtNLM"/>
    </source>
</evidence>
<dbReference type="EMBL" id="AP025591">
    <property type="protein sequence ID" value="BDG05207.1"/>
    <property type="molecule type" value="Genomic_DNA"/>
</dbReference>
<evidence type="ECO:0000313" key="2">
    <source>
        <dbReference type="Proteomes" id="UP001162891"/>
    </source>
</evidence>
<name>A0ABM7X0F9_9BACT</name>